<reference evidence="1" key="1">
    <citation type="submission" date="2007-04" db="EMBL/GenBank/DDBJ databases">
        <authorList>
            <consortium name="The Broad Institute Genome Sequencing Platform"/>
            <person name="Birren B."/>
            <person name="Lander E."/>
            <person name="Galagan J."/>
            <person name="Nusbaum C."/>
            <person name="Devon K."/>
            <person name="Ma L.-J."/>
            <person name="Jaffe D."/>
            <person name="Butler J."/>
            <person name="Alvarez P."/>
            <person name="Gnerre S."/>
            <person name="Grabherr M."/>
            <person name="Kleber M."/>
            <person name="Mauceli E."/>
            <person name="Brockman W."/>
            <person name="MacCallum I.A."/>
            <person name="Young S."/>
            <person name="LaButti K."/>
            <person name="DeCaprio D."/>
            <person name="Crawford M."/>
            <person name="Koehrsen M."/>
            <person name="Engels R."/>
            <person name="Montgomery P."/>
            <person name="Pearson M."/>
            <person name="Howarth C."/>
            <person name="Larson L."/>
            <person name="White J."/>
            <person name="O'Leary S."/>
            <person name="Kodira C."/>
            <person name="Zeng Q."/>
            <person name="Yandava C."/>
            <person name="Alvarado L."/>
            <person name="Kistler C."/>
            <person name="Shim W.-B."/>
            <person name="Kang S."/>
            <person name="Woloshuk C."/>
        </authorList>
    </citation>
    <scope>NUCLEOTIDE SEQUENCE</scope>
    <source>
        <strain evidence="1">4287</strain>
    </source>
</reference>
<dbReference type="GeneID" id="28959225"/>
<dbReference type="EMBL" id="DS231698">
    <property type="protein sequence ID" value="KNA99238.1"/>
    <property type="molecule type" value="Genomic_DNA"/>
</dbReference>
<proteinExistence type="predicted"/>
<dbReference type="VEuPathDB" id="FungiDB:FOXG_18519"/>
<reference evidence="1" key="2">
    <citation type="journal article" date="2010" name="Nature">
        <title>Comparative genomics reveals mobile pathogenicity chromosomes in Fusarium.</title>
        <authorList>
            <person name="Ma L.J."/>
            <person name="van der Does H.C."/>
            <person name="Borkovich K.A."/>
            <person name="Coleman J.J."/>
            <person name="Daboussi M.J."/>
            <person name="Di Pietro A."/>
            <person name="Dufresne M."/>
            <person name="Freitag M."/>
            <person name="Grabherr M."/>
            <person name="Henrissat B."/>
            <person name="Houterman P.M."/>
            <person name="Kang S."/>
            <person name="Shim W.B."/>
            <person name="Woloshuk C."/>
            <person name="Xie X."/>
            <person name="Xu J.R."/>
            <person name="Antoniw J."/>
            <person name="Baker S.E."/>
            <person name="Bluhm B.H."/>
            <person name="Breakspear A."/>
            <person name="Brown D.W."/>
            <person name="Butchko R.A."/>
            <person name="Chapman S."/>
            <person name="Coulson R."/>
            <person name="Coutinho P.M."/>
            <person name="Danchin E.G."/>
            <person name="Diener A."/>
            <person name="Gale L.R."/>
            <person name="Gardiner D.M."/>
            <person name="Goff S."/>
            <person name="Hammond-Kosack K.E."/>
            <person name="Hilburn K."/>
            <person name="Hua-Van A."/>
            <person name="Jonkers W."/>
            <person name="Kazan K."/>
            <person name="Kodira C.D."/>
            <person name="Koehrsen M."/>
            <person name="Kumar L."/>
            <person name="Lee Y.H."/>
            <person name="Li L."/>
            <person name="Manners J.M."/>
            <person name="Miranda-Saavedra D."/>
            <person name="Mukherjee M."/>
            <person name="Park G."/>
            <person name="Park J."/>
            <person name="Park S.Y."/>
            <person name="Proctor R.H."/>
            <person name="Regev A."/>
            <person name="Ruiz-Roldan M.C."/>
            <person name="Sain D."/>
            <person name="Sakthikumar S."/>
            <person name="Sykes S."/>
            <person name="Schwartz D.C."/>
            <person name="Turgeon B.G."/>
            <person name="Wapinski I."/>
            <person name="Yoder O."/>
            <person name="Young S."/>
            <person name="Zeng Q."/>
            <person name="Zhou S."/>
            <person name="Galagan J."/>
            <person name="Cuomo C.A."/>
            <person name="Kistler H.C."/>
            <person name="Rep M."/>
        </authorList>
    </citation>
    <scope>NUCLEOTIDE SEQUENCE [LARGE SCALE GENOMIC DNA]</scope>
    <source>
        <strain evidence="1">4287</strain>
    </source>
</reference>
<sequence length="31" mass="3456">MNSPLECGDELEKANILGLIRVTFKFEGSMI</sequence>
<dbReference type="Proteomes" id="UP000009097">
    <property type="component" value="Unassembled WGS sequence"/>
</dbReference>
<accession>A0A0J9UIJ9</accession>
<gene>
    <name evidence="1" type="ORF">FOXG_18519</name>
</gene>
<evidence type="ECO:0000313" key="1">
    <source>
        <dbReference type="EMBL" id="KNA99238.1"/>
    </source>
</evidence>
<dbReference type="AlphaFoldDB" id="A0A0J9UIJ9"/>
<dbReference type="RefSeq" id="XP_018237284.1">
    <property type="nucleotide sequence ID" value="XM_018398632.1"/>
</dbReference>
<evidence type="ECO:0000313" key="2">
    <source>
        <dbReference type="Proteomes" id="UP000009097"/>
    </source>
</evidence>
<organism evidence="1 2">
    <name type="scientific">Fusarium oxysporum f. sp. lycopersici (strain 4287 / CBS 123668 / FGSC 9935 / NRRL 34936)</name>
    <name type="common">Fusarium vascular wilt of tomato</name>
    <dbReference type="NCBI Taxonomy" id="426428"/>
    <lineage>
        <taxon>Eukaryota</taxon>
        <taxon>Fungi</taxon>
        <taxon>Dikarya</taxon>
        <taxon>Ascomycota</taxon>
        <taxon>Pezizomycotina</taxon>
        <taxon>Sordariomycetes</taxon>
        <taxon>Hypocreomycetidae</taxon>
        <taxon>Hypocreales</taxon>
        <taxon>Nectriaceae</taxon>
        <taxon>Fusarium</taxon>
        <taxon>Fusarium oxysporum species complex</taxon>
    </lineage>
</organism>
<dbReference type="KEGG" id="fox:FOXG_18519"/>
<protein>
    <submittedName>
        <fullName evidence="1">Uncharacterized protein</fullName>
    </submittedName>
</protein>
<name>A0A0J9UIJ9_FUSO4</name>